<dbReference type="Pfam" id="PF00132">
    <property type="entry name" value="Hexapep"/>
    <property type="match status" value="1"/>
</dbReference>
<evidence type="ECO:0000256" key="6">
    <source>
        <dbReference type="ARBA" id="ARBA00023098"/>
    </source>
</evidence>
<accession>A0A6C1KIU1</accession>
<dbReference type="InterPro" id="IPR001451">
    <property type="entry name" value="Hexapep"/>
</dbReference>
<keyword evidence="3" id="KW-0441">Lipid A biosynthesis</keyword>
<reference evidence="9 10" key="1">
    <citation type="submission" date="2019-05" db="EMBL/GenBank/DDBJ databases">
        <authorList>
            <person name="Zhou X."/>
        </authorList>
    </citation>
    <scope>NUCLEOTIDE SEQUENCE [LARGE SCALE GENOMIC DNA]</scope>
    <source>
        <strain evidence="9 10">DSM 432</strain>
    </source>
</reference>
<dbReference type="Proteomes" id="UP000305131">
    <property type="component" value="Unassembled WGS sequence"/>
</dbReference>
<name>A0A6C1KIU1_XANAU</name>
<organism evidence="9 10">
    <name type="scientific">Xanthobacter autotrophicus</name>
    <dbReference type="NCBI Taxonomy" id="280"/>
    <lineage>
        <taxon>Bacteria</taxon>
        <taxon>Pseudomonadati</taxon>
        <taxon>Pseudomonadota</taxon>
        <taxon>Alphaproteobacteria</taxon>
        <taxon>Hyphomicrobiales</taxon>
        <taxon>Xanthobacteraceae</taxon>
        <taxon>Xanthobacter</taxon>
    </lineage>
</organism>
<sequence length="268" mass="27994">MAKIDPTARVENPAGLADDVEIGPYTVLGPDVVLKEGVKLLAHVNIQGATTIGARTTVYPFAALGTAPQSVHYKGERTALVIGSDCIIRENATASIGTAGGGGVTRIGNGVMMMTGSHVGHDCTVGDSVIFANNAVLGGHVSVGEFTFLGGQCAVHQFTRIGAHCMISGLTGVREDVIPFGNVLGQAGKLVGLNVIGMKRRGFSKSDLHAARAVYRDLFFGEGTFEARLETVREQAATSAFAAAVVSFIDADRKRPICQPSRGVIKEE</sequence>
<gene>
    <name evidence="9" type="primary">lpxA</name>
    <name evidence="9" type="ORF">FBQ73_05295</name>
</gene>
<evidence type="ECO:0000259" key="8">
    <source>
        <dbReference type="Pfam" id="PF13720"/>
    </source>
</evidence>
<dbReference type="InterPro" id="IPR018357">
    <property type="entry name" value="Hexapep_transf_CS"/>
</dbReference>
<dbReference type="NCBIfam" id="TIGR01852">
    <property type="entry name" value="lipid_A_lpxA"/>
    <property type="match status" value="1"/>
</dbReference>
<comment type="caution">
    <text evidence="9">The sequence shown here is derived from an EMBL/GenBank/DDBJ whole genome shotgun (WGS) entry which is preliminary data.</text>
</comment>
<dbReference type="PROSITE" id="PS00101">
    <property type="entry name" value="HEXAPEP_TRANSFERASES"/>
    <property type="match status" value="2"/>
</dbReference>
<dbReference type="EMBL" id="VAUP01000015">
    <property type="protein sequence ID" value="TLX43537.1"/>
    <property type="molecule type" value="Genomic_DNA"/>
</dbReference>
<dbReference type="InterPro" id="IPR029098">
    <property type="entry name" value="Acetyltransf_C"/>
</dbReference>
<evidence type="ECO:0000256" key="4">
    <source>
        <dbReference type="ARBA" id="ARBA00022679"/>
    </source>
</evidence>
<dbReference type="Gene3D" id="1.20.1180.10">
    <property type="entry name" value="Udp N-acetylglucosamine O-acyltransferase, C-terminal domain"/>
    <property type="match status" value="1"/>
</dbReference>
<dbReference type="InterPro" id="IPR011004">
    <property type="entry name" value="Trimer_LpxA-like_sf"/>
</dbReference>
<evidence type="ECO:0000313" key="10">
    <source>
        <dbReference type="Proteomes" id="UP000305131"/>
    </source>
</evidence>
<dbReference type="InterPro" id="IPR010137">
    <property type="entry name" value="Lipid_A_LpxA"/>
</dbReference>
<evidence type="ECO:0000256" key="7">
    <source>
        <dbReference type="ARBA" id="ARBA00023315"/>
    </source>
</evidence>
<evidence type="ECO:0000256" key="1">
    <source>
        <dbReference type="ARBA" id="ARBA00022490"/>
    </source>
</evidence>
<dbReference type="SUPFAM" id="SSF51161">
    <property type="entry name" value="Trimeric LpxA-like enzymes"/>
    <property type="match status" value="1"/>
</dbReference>
<dbReference type="GO" id="GO:0009245">
    <property type="term" value="P:lipid A biosynthetic process"/>
    <property type="evidence" value="ECO:0007669"/>
    <property type="project" value="UniProtKB-KW"/>
</dbReference>
<evidence type="ECO:0000256" key="5">
    <source>
        <dbReference type="ARBA" id="ARBA00022737"/>
    </source>
</evidence>
<protein>
    <submittedName>
        <fullName evidence="9">Acyl-ACP--UDP-N-acetylglucosamine O-acyltransferase</fullName>
        <ecNumber evidence="9">2.3.1.129</ecNumber>
    </submittedName>
</protein>
<evidence type="ECO:0000256" key="2">
    <source>
        <dbReference type="ARBA" id="ARBA00022516"/>
    </source>
</evidence>
<dbReference type="NCBIfam" id="NF003657">
    <property type="entry name" value="PRK05289.1"/>
    <property type="match status" value="1"/>
</dbReference>
<evidence type="ECO:0000256" key="3">
    <source>
        <dbReference type="ARBA" id="ARBA00022556"/>
    </source>
</evidence>
<keyword evidence="5" id="KW-0677">Repeat</keyword>
<evidence type="ECO:0000313" key="9">
    <source>
        <dbReference type="EMBL" id="TLX43537.1"/>
    </source>
</evidence>
<feature type="domain" description="UDP N-acetylglucosamine O-acyltransferase C-terminal" evidence="8">
    <location>
        <begin position="176"/>
        <end position="258"/>
    </location>
</feature>
<dbReference type="GeneID" id="95772875"/>
<dbReference type="Gene3D" id="2.160.10.10">
    <property type="entry name" value="Hexapeptide repeat proteins"/>
    <property type="match status" value="1"/>
</dbReference>
<keyword evidence="2" id="KW-0444">Lipid biosynthesis</keyword>
<dbReference type="EC" id="2.3.1.129" evidence="9"/>
<dbReference type="GO" id="GO:0008780">
    <property type="term" value="F:acyl-[acyl-carrier-protein]-UDP-N-acetylglucosamine O-acyltransferase activity"/>
    <property type="evidence" value="ECO:0007669"/>
    <property type="project" value="UniProtKB-EC"/>
</dbReference>
<keyword evidence="4 9" id="KW-0808">Transferase</keyword>
<proteinExistence type="predicted"/>
<dbReference type="CDD" id="cd03351">
    <property type="entry name" value="LbH_UDP-GlcNAc_AT"/>
    <property type="match status" value="1"/>
</dbReference>
<dbReference type="AlphaFoldDB" id="A0A6C1KIU1"/>
<dbReference type="PANTHER" id="PTHR43480">
    <property type="entry name" value="ACYL-[ACYL-CARRIER-PROTEIN]--UDP-N-ACETYLGLUCOSAMINE O-ACYLTRANSFERASE"/>
    <property type="match status" value="1"/>
</dbReference>
<keyword evidence="7 9" id="KW-0012">Acyltransferase</keyword>
<dbReference type="PIRSF" id="PIRSF000456">
    <property type="entry name" value="UDP-GlcNAc_acltr"/>
    <property type="match status" value="1"/>
</dbReference>
<dbReference type="InterPro" id="IPR037157">
    <property type="entry name" value="Acetyltransf_C_sf"/>
</dbReference>
<dbReference type="GO" id="GO:0016020">
    <property type="term" value="C:membrane"/>
    <property type="evidence" value="ECO:0007669"/>
    <property type="project" value="GOC"/>
</dbReference>
<dbReference type="OrthoDB" id="9807278at2"/>
<dbReference type="RefSeq" id="WP_138398457.1">
    <property type="nucleotide sequence ID" value="NZ_JBAFVI010000001.1"/>
</dbReference>
<dbReference type="Pfam" id="PF13720">
    <property type="entry name" value="Acetyltransf_11"/>
    <property type="match status" value="1"/>
</dbReference>
<dbReference type="PANTHER" id="PTHR43480:SF1">
    <property type="entry name" value="ACYL-[ACYL-CARRIER-PROTEIN]--UDP-N-ACETYLGLUCOSAMINE O-ACYLTRANSFERASE, MITOCHONDRIAL-RELATED"/>
    <property type="match status" value="1"/>
</dbReference>
<keyword evidence="1" id="KW-0963">Cytoplasm</keyword>
<keyword evidence="6" id="KW-0443">Lipid metabolism</keyword>